<dbReference type="InterPro" id="IPR032675">
    <property type="entry name" value="LRR_dom_sf"/>
</dbReference>
<keyword evidence="2" id="KW-1185">Reference proteome</keyword>
<gene>
    <name evidence="1" type="ORF">BGZ70_002144</name>
</gene>
<evidence type="ECO:0008006" key="3">
    <source>
        <dbReference type="Google" id="ProtNLM"/>
    </source>
</evidence>
<reference evidence="1" key="1">
    <citation type="journal article" date="2020" name="Fungal Divers.">
        <title>Resolving the Mortierellaceae phylogeny through synthesis of multi-gene phylogenetics and phylogenomics.</title>
        <authorList>
            <person name="Vandepol N."/>
            <person name="Liber J."/>
            <person name="Desiro A."/>
            <person name="Na H."/>
            <person name="Kennedy M."/>
            <person name="Barry K."/>
            <person name="Grigoriev I.V."/>
            <person name="Miller A.N."/>
            <person name="O'Donnell K."/>
            <person name="Stajich J.E."/>
            <person name="Bonito G."/>
        </authorList>
    </citation>
    <scope>NUCLEOTIDE SEQUENCE</scope>
    <source>
        <strain evidence="1">CK1249</strain>
    </source>
</reference>
<dbReference type="AlphaFoldDB" id="A0A9P6IV11"/>
<evidence type="ECO:0000313" key="2">
    <source>
        <dbReference type="Proteomes" id="UP000738359"/>
    </source>
</evidence>
<dbReference type="Proteomes" id="UP000738359">
    <property type="component" value="Unassembled WGS sequence"/>
</dbReference>
<dbReference type="EMBL" id="JAAAHY010001507">
    <property type="protein sequence ID" value="KAF9948612.1"/>
    <property type="molecule type" value="Genomic_DNA"/>
</dbReference>
<dbReference type="OrthoDB" id="5537330at2759"/>
<comment type="caution">
    <text evidence="1">The sequence shown here is derived from an EMBL/GenBank/DDBJ whole genome shotgun (WGS) entry which is preliminary data.</text>
</comment>
<accession>A0A9P6IV11</accession>
<dbReference type="Gene3D" id="3.80.10.10">
    <property type="entry name" value="Ribonuclease Inhibitor"/>
    <property type="match status" value="1"/>
</dbReference>
<sequence>MSAIGVVTTTPAALTDPKIILHVFSLLQRKDLQQGVSSVCREWYILARPLLYPTGIYWLGKIPLTRQYILEDLHRIQTLPVITSTSAHYYIRPIRSDGDTDVCADHWSQLQTKIRKLLVKDPESHFQELMISGSLDLNMGALEPVRIFSTSLTSVRIENIWMDTITVAVVLESCPLLLQLKIESTFRRSTVTGALGVMQPIVQQRVDKDKGMPAGILLPQHHFTTALTQLSLSGIRIQLQSLERLLLSCHERPNSTGLVDLTLEQVMIQGPLSASSTQPELPPDQQQTLDSIYKWCPSLRSFHFSMMDTPLTQLDQARLFKRFADVPSWSLPHADVLPSTFLSLQAYVNNVTTLKLTCSCGGLAPLTLHEYLCNSPQLRLLAITKMLFPAEYMDLEPVAVNKAGYYSPRYCQDESSTLEPKNKSTDPDSLTLWLQRRVWACRGLETLQIKVDGLVGDTRAARNSRVMFAYLALVCPHLRELRISRDKMNLQLDGGLCYLGALEDLQTLILQTKHIQVKHVSDIGWIRQASASASAAAVEARTRKTLGSITGSNRVSRLDTGISRATTRSTLASRRSLPFQKSKTQMSGNETHKGLWSKVVGRIFESGVSRLSRLNGRSAGLARTKTMGNHDRDLAREGGYARAGDEKQILQRLTAMYKPEGIGKAVERMERRKARAEGRKGDEDDEIGYCWPDMELFVLDAAKYSGISSEALMSTVGGFRTDILFQALSLSP</sequence>
<proteinExistence type="predicted"/>
<organism evidence="1 2">
    <name type="scientific">Mortierella alpina</name>
    <name type="common">Oleaginous fungus</name>
    <name type="synonym">Mortierella renispora</name>
    <dbReference type="NCBI Taxonomy" id="64518"/>
    <lineage>
        <taxon>Eukaryota</taxon>
        <taxon>Fungi</taxon>
        <taxon>Fungi incertae sedis</taxon>
        <taxon>Mucoromycota</taxon>
        <taxon>Mortierellomycotina</taxon>
        <taxon>Mortierellomycetes</taxon>
        <taxon>Mortierellales</taxon>
        <taxon>Mortierellaceae</taxon>
        <taxon>Mortierella</taxon>
    </lineage>
</organism>
<protein>
    <recommendedName>
        <fullName evidence="3">F-box domain-containing protein</fullName>
    </recommendedName>
</protein>
<name>A0A9P6IV11_MORAP</name>
<evidence type="ECO:0000313" key="1">
    <source>
        <dbReference type="EMBL" id="KAF9948612.1"/>
    </source>
</evidence>